<evidence type="ECO:0000313" key="2">
    <source>
        <dbReference type="Proteomes" id="UP000199534"/>
    </source>
</evidence>
<gene>
    <name evidence="1" type="ORF">SAMN04490243_2168</name>
</gene>
<dbReference type="SUPFAM" id="SSF159501">
    <property type="entry name" value="EreA/ChaN-like"/>
    <property type="match status" value="1"/>
</dbReference>
<sequence length="398" mass="45222">MKTRGLITAVLFTAFCTKCLAQQDSLLKAHTIFANDFEEPVIADYLKDKISSSQFILLGETHGIVEVGEITNSLYDMSQPFGYNTLVIETDPLAAEMLTEFLDSDDPLGQATKFENKYPWSIAFYNNREDYNLLTNVGKQGGKLWGIDQTLMAGFRMAFWTLVENSDNPTLIELAKEELERADSGYKEAVTSKNFMAAYIFQYSKEIHDSLLLAATEDWERGLIADLWKTKEIYGYQFKGEYYWNNEIRGQLMKHNFMEYYKEAQTTETLPKAVFKLGYNHAGRGLTFTRIYDIGNMASELANANGMRSLNILAAGITGFQNRSNPVETDKDSIAIERSKYIPDEILNLAEGSAKKYVVIKTEELRSQASKFSDQVQNFLFKFDLIVLIKDATPLTKL</sequence>
<evidence type="ECO:0000313" key="1">
    <source>
        <dbReference type="EMBL" id="SFR48808.1"/>
    </source>
</evidence>
<dbReference type="STRING" id="400055.SAMN04490243_2168"/>
<proteinExistence type="predicted"/>
<accession>A0A1I6H339</accession>
<reference evidence="1 2" key="1">
    <citation type="submission" date="2016-10" db="EMBL/GenBank/DDBJ databases">
        <authorList>
            <person name="de Groot N.N."/>
        </authorList>
    </citation>
    <scope>NUCLEOTIDE SEQUENCE [LARGE SCALE GENOMIC DNA]</scope>
    <source>
        <strain evidence="1 2">DSM 21019</strain>
    </source>
</reference>
<evidence type="ECO:0008006" key="3">
    <source>
        <dbReference type="Google" id="ProtNLM"/>
    </source>
</evidence>
<name>A0A1I6H339_9FLAO</name>
<organism evidence="1 2">
    <name type="scientific">Robiginitalea myxolifaciens</name>
    <dbReference type="NCBI Taxonomy" id="400055"/>
    <lineage>
        <taxon>Bacteria</taxon>
        <taxon>Pseudomonadati</taxon>
        <taxon>Bacteroidota</taxon>
        <taxon>Flavobacteriia</taxon>
        <taxon>Flavobacteriales</taxon>
        <taxon>Flavobacteriaceae</taxon>
        <taxon>Robiginitalea</taxon>
    </lineage>
</organism>
<protein>
    <recommendedName>
        <fullName evidence="3">Erythromycin esterase homolog</fullName>
    </recommendedName>
</protein>
<dbReference type="EMBL" id="FOYQ01000002">
    <property type="protein sequence ID" value="SFR48808.1"/>
    <property type="molecule type" value="Genomic_DNA"/>
</dbReference>
<dbReference type="Proteomes" id="UP000199534">
    <property type="component" value="Unassembled WGS sequence"/>
</dbReference>
<keyword evidence="2" id="KW-1185">Reference proteome</keyword>
<dbReference type="RefSeq" id="WP_143099965.1">
    <property type="nucleotide sequence ID" value="NZ_FOYQ01000002.1"/>
</dbReference>
<dbReference type="OrthoDB" id="733813at2"/>
<dbReference type="AlphaFoldDB" id="A0A1I6H339"/>